<keyword evidence="2" id="KW-0614">Plasmid</keyword>
<accession>A0A249N140</accession>
<protein>
    <recommendedName>
        <fullName evidence="1">DUF4158 domain-containing protein</fullName>
    </recommendedName>
</protein>
<proteinExistence type="predicted"/>
<evidence type="ECO:0000313" key="2">
    <source>
        <dbReference type="EMBL" id="ASY47134.1"/>
    </source>
</evidence>
<evidence type="ECO:0000259" key="1">
    <source>
        <dbReference type="Pfam" id="PF13700"/>
    </source>
</evidence>
<feature type="domain" description="DUF4158" evidence="1">
    <location>
        <begin position="11"/>
        <end position="162"/>
    </location>
</feature>
<evidence type="ECO:0000313" key="3">
    <source>
        <dbReference type="Proteomes" id="UP000217141"/>
    </source>
</evidence>
<dbReference type="AlphaFoldDB" id="A0A249N140"/>
<organism evidence="2 3">
    <name type="scientific">Sphingobium xenophagum</name>
    <dbReference type="NCBI Taxonomy" id="121428"/>
    <lineage>
        <taxon>Bacteria</taxon>
        <taxon>Pseudomonadati</taxon>
        <taxon>Pseudomonadota</taxon>
        <taxon>Alphaproteobacteria</taxon>
        <taxon>Sphingomonadales</taxon>
        <taxon>Sphingomonadaceae</taxon>
        <taxon>Sphingobium</taxon>
    </lineage>
</organism>
<dbReference type="InterPro" id="IPR025296">
    <property type="entry name" value="DUF4158"/>
</dbReference>
<name>A0A249N140_SPHXE</name>
<dbReference type="EMBL" id="CP022750">
    <property type="protein sequence ID" value="ASY47134.1"/>
    <property type="molecule type" value="Genomic_DNA"/>
</dbReference>
<geneLocation type="plasmid" evidence="2 3">
    <name>p4</name>
</geneLocation>
<dbReference type="KEGG" id="shyd:CJD35_21555"/>
<dbReference type="Proteomes" id="UP000217141">
    <property type="component" value="Plasmid p4"/>
</dbReference>
<sequence>MARRRLVSPEIWAGHYDAPLDEREIVRHYTLTGDDLEIVGRRRGDATRLGFAMLLLYMRWPGRALEAGELPPGPVLAYVGRQLGVSPEAFADYAHRDQTRREHLVDIRRSHGFRAFDRQAFREIVAFSIPIAQTIIRPGQMAGVIVDELRRRQILLPSPSILGSGAPKGSPASRAAYL</sequence>
<gene>
    <name evidence="2" type="ORF">CJD35_21555</name>
</gene>
<reference evidence="2 3" key="1">
    <citation type="submission" date="2017-08" db="EMBL/GenBank/DDBJ databases">
        <title>Whole Genome Sequence of Sphingobium hydrophobicum C1: Insights into Adaption to the Electronic-waste Contaminated Sediment.</title>
        <authorList>
            <person name="Song D."/>
            <person name="Chen X."/>
            <person name="Xu M."/>
        </authorList>
    </citation>
    <scope>NUCLEOTIDE SEQUENCE [LARGE SCALE GENOMIC DNA]</scope>
    <source>
        <strain evidence="2 3">C1</strain>
        <plasmid evidence="2 3">p4</plasmid>
    </source>
</reference>
<dbReference type="Pfam" id="PF13700">
    <property type="entry name" value="DUF4158"/>
    <property type="match status" value="1"/>
</dbReference>